<dbReference type="EC" id="2.7.13.3" evidence="2"/>
<dbReference type="EMBL" id="LSNE01000018">
    <property type="protein sequence ID" value="KXI26978.1"/>
    <property type="molecule type" value="Genomic_DNA"/>
</dbReference>
<reference evidence="7" key="1">
    <citation type="submission" date="2016-02" db="EMBL/GenBank/DDBJ databases">
        <authorList>
            <person name="Schultz-Johansen M."/>
            <person name="Glaring M.A."/>
            <person name="Bech P.K."/>
            <person name="Stougaard P."/>
        </authorList>
    </citation>
    <scope>NUCLEOTIDE SEQUENCE [LARGE SCALE GENOMIC DNA]</scope>
    <source>
        <strain evidence="7">S66</strain>
    </source>
</reference>
<dbReference type="RefSeq" id="WP_068381919.1">
    <property type="nucleotide sequence ID" value="NZ_LSNE01000018.1"/>
</dbReference>
<feature type="transmembrane region" description="Helical" evidence="4">
    <location>
        <begin position="6"/>
        <end position="25"/>
    </location>
</feature>
<dbReference type="PANTHER" id="PTHR43547">
    <property type="entry name" value="TWO-COMPONENT HISTIDINE KINASE"/>
    <property type="match status" value="1"/>
</dbReference>
<name>A0A148KL47_9ALTE</name>
<evidence type="ECO:0000313" key="7">
    <source>
        <dbReference type="Proteomes" id="UP000070299"/>
    </source>
</evidence>
<feature type="transmembrane region" description="Helical" evidence="4">
    <location>
        <begin position="150"/>
        <end position="170"/>
    </location>
</feature>
<gene>
    <name evidence="6" type="ORF">AX660_02465</name>
</gene>
<dbReference type="SMART" id="SM00387">
    <property type="entry name" value="HATPase_c"/>
    <property type="match status" value="1"/>
</dbReference>
<keyword evidence="4" id="KW-0812">Transmembrane</keyword>
<keyword evidence="4" id="KW-1133">Transmembrane helix</keyword>
<feature type="transmembrane region" description="Helical" evidence="4">
    <location>
        <begin position="176"/>
        <end position="197"/>
    </location>
</feature>
<dbReference type="STRING" id="1799789.AX660_02465"/>
<dbReference type="PRINTS" id="PR00344">
    <property type="entry name" value="BCTRLSENSOR"/>
</dbReference>
<accession>A0A148KL47</accession>
<evidence type="ECO:0000256" key="4">
    <source>
        <dbReference type="SAM" id="Phobius"/>
    </source>
</evidence>
<dbReference type="InterPro" id="IPR036890">
    <property type="entry name" value="HATPase_C_sf"/>
</dbReference>
<evidence type="ECO:0000259" key="5">
    <source>
        <dbReference type="PROSITE" id="PS50109"/>
    </source>
</evidence>
<feature type="transmembrane region" description="Helical" evidence="4">
    <location>
        <begin position="246"/>
        <end position="265"/>
    </location>
</feature>
<dbReference type="AlphaFoldDB" id="A0A148KL47"/>
<keyword evidence="7" id="KW-1185">Reference proteome</keyword>
<dbReference type="GO" id="GO:0000155">
    <property type="term" value="F:phosphorelay sensor kinase activity"/>
    <property type="evidence" value="ECO:0007669"/>
    <property type="project" value="TreeGrafter"/>
</dbReference>
<evidence type="ECO:0000256" key="2">
    <source>
        <dbReference type="ARBA" id="ARBA00012438"/>
    </source>
</evidence>
<dbReference type="Pfam" id="PF02518">
    <property type="entry name" value="HATPase_c"/>
    <property type="match status" value="1"/>
</dbReference>
<dbReference type="PANTHER" id="PTHR43547:SF2">
    <property type="entry name" value="HYBRID SIGNAL TRANSDUCTION HISTIDINE KINASE C"/>
    <property type="match status" value="1"/>
</dbReference>
<sequence length="672" mass="76105">MLAASGYIISAVGYAFLLLLILTVRKSGLAKYLLVLATAATCLWSCVPFFASPLSVEKLLLFDNIKNTFWLLFLATCLKDNFKNIRQVLARKETWLILCLPLVAIGLSLSGLAPRSWLFLLQTGIALEVLILLEVIYRQAGDNRWALKPLIVYLAVTSIFDFVTFANALMVEQIHVYYLAARGYIYAALIPFLILSIRRVKNWGVEIYISREVVLHSTLLMVAGGYLLLMALVGYAVKYWGGEWDATIQVVLIFLSLTLLATLFLSTSFRTGMKVFITKHFFANQFDYRHEWVKLTQCLDNAEDDKTNVYLTALVGFLQAIDYQSGCLYKYQHGELSKLADVEHASLNQDELQVLMALSQFFKQKAWIVDLSELRIQPYHYEGLKINHAMLNQARFQIIVPLYKNNEFWGMAAMLGSDNTTKKLNWELRDYINAVTAQVSNFLFHQQAAKELAENAQFTAFARMSAFVLHDLKNVLAQIDLILCNAEQHKNNPEFIEDTFETLHHTKARMDKMLNQLTDKNANQTSTESLAVLSQCIANVIERRCASFLPKPQLRVVSETQVVLDREKFSNVMYHLISNAQQATQDDGKVDVILELADNEKYMRVKIIDNGSGMSEDFIQTRLFKPFDTTKGNAGMGIGAFDAKMFLEKMGGQLVVESQPGHGSTFTLRIPV</sequence>
<feature type="domain" description="Histidine kinase" evidence="5">
    <location>
        <begin position="467"/>
        <end position="672"/>
    </location>
</feature>
<comment type="catalytic activity">
    <reaction evidence="1">
        <text>ATP + protein L-histidine = ADP + protein N-phospho-L-histidine.</text>
        <dbReference type="EC" id="2.7.13.3"/>
    </reaction>
</comment>
<dbReference type="InterPro" id="IPR014265">
    <property type="entry name" value="XrtA/PrsK"/>
</dbReference>
<keyword evidence="3" id="KW-0597">Phosphoprotein</keyword>
<dbReference type="OrthoDB" id="9785691at2"/>
<feature type="transmembrane region" description="Helical" evidence="4">
    <location>
        <begin position="94"/>
        <end position="113"/>
    </location>
</feature>
<feature type="transmembrane region" description="Helical" evidence="4">
    <location>
        <begin position="119"/>
        <end position="138"/>
    </location>
</feature>
<keyword evidence="4" id="KW-0472">Membrane</keyword>
<feature type="transmembrane region" description="Helical" evidence="4">
    <location>
        <begin position="218"/>
        <end position="240"/>
    </location>
</feature>
<protein>
    <recommendedName>
        <fullName evidence="2">histidine kinase</fullName>
        <ecNumber evidence="2">2.7.13.3</ecNumber>
    </recommendedName>
</protein>
<dbReference type="InterPro" id="IPR003594">
    <property type="entry name" value="HATPase_dom"/>
</dbReference>
<dbReference type="InterPro" id="IPR005467">
    <property type="entry name" value="His_kinase_dom"/>
</dbReference>
<proteinExistence type="predicted"/>
<dbReference type="SUPFAM" id="SSF55874">
    <property type="entry name" value="ATPase domain of HSP90 chaperone/DNA topoisomerase II/histidine kinase"/>
    <property type="match status" value="1"/>
</dbReference>
<dbReference type="Gene3D" id="3.30.565.10">
    <property type="entry name" value="Histidine kinase-like ATPase, C-terminal domain"/>
    <property type="match status" value="1"/>
</dbReference>
<dbReference type="InterPro" id="IPR004358">
    <property type="entry name" value="Sig_transdc_His_kin-like_C"/>
</dbReference>
<organism evidence="6 7">
    <name type="scientific">Paraglaciecola hydrolytica</name>
    <dbReference type="NCBI Taxonomy" id="1799789"/>
    <lineage>
        <taxon>Bacteria</taxon>
        <taxon>Pseudomonadati</taxon>
        <taxon>Pseudomonadota</taxon>
        <taxon>Gammaproteobacteria</taxon>
        <taxon>Alteromonadales</taxon>
        <taxon>Alteromonadaceae</taxon>
        <taxon>Paraglaciecola</taxon>
    </lineage>
</organism>
<evidence type="ECO:0000256" key="1">
    <source>
        <dbReference type="ARBA" id="ARBA00000085"/>
    </source>
</evidence>
<evidence type="ECO:0000256" key="3">
    <source>
        <dbReference type="ARBA" id="ARBA00022553"/>
    </source>
</evidence>
<evidence type="ECO:0000313" key="6">
    <source>
        <dbReference type="EMBL" id="KXI26978.1"/>
    </source>
</evidence>
<comment type="caution">
    <text evidence="6">The sequence shown here is derived from an EMBL/GenBank/DDBJ whole genome shotgun (WGS) entry which is preliminary data.</text>
</comment>
<dbReference type="Proteomes" id="UP000070299">
    <property type="component" value="Unassembled WGS sequence"/>
</dbReference>
<dbReference type="PROSITE" id="PS50109">
    <property type="entry name" value="HIS_KIN"/>
    <property type="match status" value="1"/>
</dbReference>
<feature type="transmembrane region" description="Helical" evidence="4">
    <location>
        <begin position="32"/>
        <end position="52"/>
    </location>
</feature>
<dbReference type="NCBIfam" id="TIGR02916">
    <property type="entry name" value="PEP_his_kin"/>
    <property type="match status" value="1"/>
</dbReference>